<dbReference type="AlphaFoldDB" id="A0A2J8I8D4"/>
<dbReference type="RefSeq" id="WP_042485825.1">
    <property type="nucleotide sequence ID" value="NZ_CBCRWT010000018.1"/>
</dbReference>
<comment type="caution">
    <text evidence="1">The sequence shown here is derived from an EMBL/GenBank/DDBJ whole genome shotgun (WGS) entry which is preliminary data.</text>
</comment>
<dbReference type="InterPro" id="IPR010710">
    <property type="entry name" value="DUF1289"/>
</dbReference>
<dbReference type="Pfam" id="PF06945">
    <property type="entry name" value="DUF1289"/>
    <property type="match status" value="1"/>
</dbReference>
<accession>A0A2J8I8D4</accession>
<dbReference type="PANTHER" id="PTHR35175">
    <property type="entry name" value="DUF1289 DOMAIN-CONTAINING PROTEIN"/>
    <property type="match status" value="1"/>
</dbReference>
<evidence type="ECO:0000313" key="1">
    <source>
        <dbReference type="EMBL" id="PNI06768.1"/>
    </source>
</evidence>
<reference evidence="1 2" key="1">
    <citation type="submission" date="2018-01" db="EMBL/GenBank/DDBJ databases">
        <title>Draft genome sequences of six Vibrio diazotrophicus strains isolated from deep-sea sediments of the Baltic Sea.</title>
        <authorList>
            <person name="Castillo D."/>
            <person name="Vandieken V."/>
            <person name="Chiang O."/>
            <person name="Middelboe M."/>
        </authorList>
    </citation>
    <scope>NUCLEOTIDE SEQUENCE [LARGE SCALE GENOMIC DNA]</scope>
    <source>
        <strain evidence="1 2">60.27F</strain>
    </source>
</reference>
<dbReference type="EMBL" id="POSK01000001">
    <property type="protein sequence ID" value="PNI06768.1"/>
    <property type="molecule type" value="Genomic_DNA"/>
</dbReference>
<evidence type="ECO:0000313" key="2">
    <source>
        <dbReference type="Proteomes" id="UP000236449"/>
    </source>
</evidence>
<dbReference type="GeneID" id="94027083"/>
<protein>
    <submittedName>
        <fullName evidence="1">DUF1289 domain-containing protein</fullName>
    </submittedName>
</protein>
<name>A0A2J8I8D4_VIBDI</name>
<dbReference type="PANTHER" id="PTHR35175:SF2">
    <property type="entry name" value="DUF1289 DOMAIN-CONTAINING PROTEIN"/>
    <property type="match status" value="1"/>
</dbReference>
<sequence>MNSKADKVAGSSPASPCIRQCCLDEQDICVGCFRTIEEIIHWSASSDAEKTQIIERCKQRKVQRKRC</sequence>
<dbReference type="OrthoDB" id="9811423at2"/>
<organism evidence="1 2">
    <name type="scientific">Vibrio diazotrophicus</name>
    <dbReference type="NCBI Taxonomy" id="685"/>
    <lineage>
        <taxon>Bacteria</taxon>
        <taxon>Pseudomonadati</taxon>
        <taxon>Pseudomonadota</taxon>
        <taxon>Gammaproteobacteria</taxon>
        <taxon>Vibrionales</taxon>
        <taxon>Vibrionaceae</taxon>
        <taxon>Vibrio</taxon>
    </lineage>
</organism>
<gene>
    <name evidence="1" type="ORF">C1N32_01820</name>
</gene>
<proteinExistence type="predicted"/>
<dbReference type="Proteomes" id="UP000236449">
    <property type="component" value="Unassembled WGS sequence"/>
</dbReference>